<dbReference type="Proteomes" id="UP000265643">
    <property type="component" value="Unassembled WGS sequence"/>
</dbReference>
<feature type="transmembrane region" description="Helical" evidence="1">
    <location>
        <begin position="190"/>
        <end position="207"/>
    </location>
</feature>
<name>A0A391P951_9FIRM</name>
<evidence type="ECO:0000313" key="3">
    <source>
        <dbReference type="Proteomes" id="UP000265643"/>
    </source>
</evidence>
<keyword evidence="1" id="KW-0472">Membrane</keyword>
<feature type="transmembrane region" description="Helical" evidence="1">
    <location>
        <begin position="219"/>
        <end position="238"/>
    </location>
</feature>
<keyword evidence="3" id="KW-1185">Reference proteome</keyword>
<feature type="transmembrane region" description="Helical" evidence="1">
    <location>
        <begin position="51"/>
        <end position="82"/>
    </location>
</feature>
<feature type="transmembrane region" description="Helical" evidence="1">
    <location>
        <begin position="88"/>
        <end position="106"/>
    </location>
</feature>
<dbReference type="RefSeq" id="WP_117603858.1">
    <property type="nucleotide sequence ID" value="NZ_BHGK01000001.1"/>
</dbReference>
<comment type="caution">
    <text evidence="2">The sequence shown here is derived from an EMBL/GenBank/DDBJ whole genome shotgun (WGS) entry which is preliminary data.</text>
</comment>
<dbReference type="EMBL" id="BHGK01000001">
    <property type="protein sequence ID" value="GCA66103.1"/>
    <property type="molecule type" value="Genomic_DNA"/>
</dbReference>
<organism evidence="2 3">
    <name type="scientific">Mediterraneibacter butyricigenes</name>
    <dbReference type="NCBI Taxonomy" id="2316025"/>
    <lineage>
        <taxon>Bacteria</taxon>
        <taxon>Bacillati</taxon>
        <taxon>Bacillota</taxon>
        <taxon>Clostridia</taxon>
        <taxon>Lachnospirales</taxon>
        <taxon>Lachnospiraceae</taxon>
        <taxon>Mediterraneibacter</taxon>
    </lineage>
</organism>
<proteinExistence type="predicted"/>
<feature type="transmembrane region" description="Helical" evidence="1">
    <location>
        <begin position="244"/>
        <end position="266"/>
    </location>
</feature>
<dbReference type="AlphaFoldDB" id="A0A391P951"/>
<protein>
    <submittedName>
        <fullName evidence="2">Uncharacterized protein</fullName>
    </submittedName>
</protein>
<keyword evidence="1" id="KW-0812">Transmembrane</keyword>
<keyword evidence="1" id="KW-1133">Transmembrane helix</keyword>
<reference evidence="3" key="1">
    <citation type="submission" date="2018-09" db="EMBL/GenBank/DDBJ databases">
        <title>Draft Genome Sequence of Mediterraneibacter sp. KCTC 15684.</title>
        <authorList>
            <person name="Kim J.S."/>
            <person name="Han K.I."/>
            <person name="Suh M.K."/>
            <person name="Lee K.C."/>
            <person name="Eom M.K."/>
            <person name="Lee J.H."/>
            <person name="Park S.H."/>
            <person name="Kang S.W."/>
            <person name="Park J.E."/>
            <person name="Oh B.S."/>
            <person name="Yu S.Y."/>
            <person name="Choi S.H."/>
            <person name="Lee D.H."/>
            <person name="Yoon H."/>
            <person name="Kim B."/>
            <person name="Yang S.J."/>
            <person name="Lee J.S."/>
        </authorList>
    </citation>
    <scope>NUCLEOTIDE SEQUENCE [LARGE SCALE GENOMIC DNA]</scope>
    <source>
        <strain evidence="3">KCTC 15684</strain>
    </source>
</reference>
<feature type="transmembrane region" description="Helical" evidence="1">
    <location>
        <begin position="25"/>
        <end position="44"/>
    </location>
</feature>
<gene>
    <name evidence="2" type="ORF">KGMB01110_05390</name>
</gene>
<evidence type="ECO:0000256" key="1">
    <source>
        <dbReference type="SAM" id="Phobius"/>
    </source>
</evidence>
<accession>A0A391P951</accession>
<sequence length="338" mass="37772">MDTLLVWKEQLQMFYGKYSSYIDKGLRLILGLLVFGAINLNIGFTKQAASVFVTVGLSVICTFLPLIVMTILAAGLILIHFYSVSLPVVLITAVVFLIMYIFYFRFTPKKAWLILLTPLAFVLKIPYVIPVAFGLVGTPVFAVPVACGTIVYYMLHYVKGASAALKSSGTDSMIKSLSAYTKQIVQNKEMFVAILAFTVCLLLVYNLRMRAADQAWKIAIGAGVISELVLFIAGDLAFGVHTDYLTLILGSAVSVVIGMALEFMIFSVDYSRTQRMQFEDDEYYYYVKAVPKIVVSAPEKTVKKINERQEWSQKETEEELLKQSLNKELGMENNSTKK</sequence>
<evidence type="ECO:0000313" key="2">
    <source>
        <dbReference type="EMBL" id="GCA66103.1"/>
    </source>
</evidence>